<accession>A0A7X5ZHE3</accession>
<gene>
    <name evidence="2" type="ORF">HBF25_03485</name>
</gene>
<proteinExistence type="predicted"/>
<dbReference type="EMBL" id="JAARLZ010000002">
    <property type="protein sequence ID" value="NII05450.1"/>
    <property type="molecule type" value="Genomic_DNA"/>
</dbReference>
<keyword evidence="1" id="KW-0812">Transmembrane</keyword>
<feature type="transmembrane region" description="Helical" evidence="1">
    <location>
        <begin position="83"/>
        <end position="103"/>
    </location>
</feature>
<protein>
    <submittedName>
        <fullName evidence="2">Uncharacterized protein</fullName>
    </submittedName>
</protein>
<dbReference type="Proteomes" id="UP000490980">
    <property type="component" value="Unassembled WGS sequence"/>
</dbReference>
<evidence type="ECO:0000313" key="3">
    <source>
        <dbReference type="Proteomes" id="UP000490980"/>
    </source>
</evidence>
<organism evidence="2 3">
    <name type="scientific">Luteibacter anthropi</name>
    <dbReference type="NCBI Taxonomy" id="564369"/>
    <lineage>
        <taxon>Bacteria</taxon>
        <taxon>Pseudomonadati</taxon>
        <taxon>Pseudomonadota</taxon>
        <taxon>Gammaproteobacteria</taxon>
        <taxon>Lysobacterales</taxon>
        <taxon>Rhodanobacteraceae</taxon>
        <taxon>Luteibacter</taxon>
    </lineage>
</organism>
<keyword evidence="1" id="KW-1133">Transmembrane helix</keyword>
<reference evidence="2 3" key="1">
    <citation type="submission" date="2020-03" db="EMBL/GenBank/DDBJ databases">
        <authorList>
            <person name="Lai Q."/>
        </authorList>
    </citation>
    <scope>NUCLEOTIDE SEQUENCE [LARGE SCALE GENOMIC DNA]</scope>
    <source>
        <strain evidence="2 3">CCUG 25036</strain>
    </source>
</reference>
<name>A0A7X5ZHE3_9GAMM</name>
<comment type="caution">
    <text evidence="2">The sequence shown here is derived from an EMBL/GenBank/DDBJ whole genome shotgun (WGS) entry which is preliminary data.</text>
</comment>
<sequence>MRALVAISLLISLALYLVQVIVYTTDQEALIYSAFGSLWFLAMYLNAFSAHVRTKNTGIFILSGLAALGLGFVPHRLRLGPEFDIYITLFPMIHFLSTFAFLLGRREMVTARLAR</sequence>
<dbReference type="AlphaFoldDB" id="A0A7X5ZHE3"/>
<evidence type="ECO:0000256" key="1">
    <source>
        <dbReference type="SAM" id="Phobius"/>
    </source>
</evidence>
<feature type="transmembrane region" description="Helical" evidence="1">
    <location>
        <begin position="59"/>
        <end position="77"/>
    </location>
</feature>
<dbReference type="RefSeq" id="WP_166946560.1">
    <property type="nucleotide sequence ID" value="NZ_JAARLZ010000002.1"/>
</dbReference>
<keyword evidence="1" id="KW-0472">Membrane</keyword>
<evidence type="ECO:0000313" key="2">
    <source>
        <dbReference type="EMBL" id="NII05450.1"/>
    </source>
</evidence>
<feature type="transmembrane region" description="Helical" evidence="1">
    <location>
        <begin position="30"/>
        <end position="47"/>
    </location>
</feature>
<keyword evidence="3" id="KW-1185">Reference proteome</keyword>